<dbReference type="RefSeq" id="WP_342757856.1">
    <property type="nucleotide sequence ID" value="NZ_CP146256.1"/>
</dbReference>
<dbReference type="EMBL" id="CP146256">
    <property type="protein sequence ID" value="XAH74262.1"/>
    <property type="molecule type" value="Genomic_DNA"/>
</dbReference>
<feature type="region of interest" description="Disordered" evidence="3">
    <location>
        <begin position="335"/>
        <end position="362"/>
    </location>
</feature>
<evidence type="ECO:0000256" key="1">
    <source>
        <dbReference type="PROSITE-ProRule" id="PRU00339"/>
    </source>
</evidence>
<proteinExistence type="predicted"/>
<feature type="compositionally biased region" description="Acidic residues" evidence="3">
    <location>
        <begin position="565"/>
        <end position="587"/>
    </location>
</feature>
<gene>
    <name evidence="4" type="ORF">V6984_00370</name>
</gene>
<dbReference type="InterPro" id="IPR019734">
    <property type="entry name" value="TPR_rpt"/>
</dbReference>
<dbReference type="SUPFAM" id="SSF52540">
    <property type="entry name" value="P-loop containing nucleoside triphosphate hydrolases"/>
    <property type="match status" value="1"/>
</dbReference>
<dbReference type="InterPro" id="IPR027417">
    <property type="entry name" value="P-loop_NTPase"/>
</dbReference>
<feature type="compositionally biased region" description="Low complexity" evidence="3">
    <location>
        <begin position="337"/>
        <end position="361"/>
    </location>
</feature>
<evidence type="ECO:0000256" key="3">
    <source>
        <dbReference type="SAM" id="MobiDB-lite"/>
    </source>
</evidence>
<organism evidence="4 5">
    <name type="scientific">Kineothrix sedimenti</name>
    <dbReference type="NCBI Taxonomy" id="3123317"/>
    <lineage>
        <taxon>Bacteria</taxon>
        <taxon>Bacillati</taxon>
        <taxon>Bacillota</taxon>
        <taxon>Clostridia</taxon>
        <taxon>Lachnospirales</taxon>
        <taxon>Lachnospiraceae</taxon>
        <taxon>Kineothrix</taxon>
    </lineage>
</organism>
<evidence type="ECO:0008006" key="6">
    <source>
        <dbReference type="Google" id="ProtNLM"/>
    </source>
</evidence>
<dbReference type="InterPro" id="IPR011990">
    <property type="entry name" value="TPR-like_helical_dom_sf"/>
</dbReference>
<evidence type="ECO:0000256" key="2">
    <source>
        <dbReference type="SAM" id="Coils"/>
    </source>
</evidence>
<keyword evidence="2" id="KW-0175">Coiled coil</keyword>
<keyword evidence="5" id="KW-1185">Reference proteome</keyword>
<feature type="region of interest" description="Disordered" evidence="3">
    <location>
        <begin position="555"/>
        <end position="591"/>
    </location>
</feature>
<protein>
    <recommendedName>
        <fullName evidence="6">Tetratricopeptide repeat protein</fullName>
    </recommendedName>
</protein>
<keyword evidence="1" id="KW-0802">TPR repeat</keyword>
<feature type="coiled-coil region" evidence="2">
    <location>
        <begin position="201"/>
        <end position="228"/>
    </location>
</feature>
<accession>A0ABZ3EY59</accession>
<dbReference type="Gene3D" id="1.25.40.10">
    <property type="entry name" value="Tetratricopeptide repeat domain"/>
    <property type="match status" value="1"/>
</dbReference>
<dbReference type="Proteomes" id="UP001451571">
    <property type="component" value="Chromosome"/>
</dbReference>
<evidence type="ECO:0000313" key="5">
    <source>
        <dbReference type="Proteomes" id="UP001451571"/>
    </source>
</evidence>
<evidence type="ECO:0000313" key="4">
    <source>
        <dbReference type="EMBL" id="XAH74262.1"/>
    </source>
</evidence>
<dbReference type="Gene3D" id="3.40.50.300">
    <property type="entry name" value="P-loop containing nucleotide triphosphate hydrolases"/>
    <property type="match status" value="1"/>
</dbReference>
<dbReference type="SUPFAM" id="SSF48452">
    <property type="entry name" value="TPR-like"/>
    <property type="match status" value="1"/>
</dbReference>
<name>A0ABZ3EY59_9FIRM</name>
<reference evidence="4 5" key="1">
    <citation type="submission" date="2024-02" db="EMBL/GenBank/DDBJ databases">
        <title>Bacterial strain from lacustrine sediment.</title>
        <authorList>
            <person name="Petit C."/>
            <person name="Fadhlaoui K."/>
        </authorList>
    </citation>
    <scope>NUCLEOTIDE SEQUENCE [LARGE SCALE GENOMIC DNA]</scope>
    <source>
        <strain evidence="4 5">IPX-CK</strain>
    </source>
</reference>
<sequence>MDKYEYKVRAEEIKALIAEGEFAEAVKIADTIDWRRVKSVMMLCTISDLYKINRRFQESKDILLMAYERHPGGRLIVYSLCELSVKMGEYVQAIEYYKEFVQIAPKDTGRYILQYKLYEAQDVSLEERIAVLEEFKKRDYREKWAYELAYLYHRVGLETKCVEECDEMILWFGEGRYVIKALELKQLHHTLTPDQQEKYLLFKREREIQEAQLAAREKQQEEESAKIAEFPEYTAQNNANDEEEEEFRVKTVDVGQYNTINLQKELAKSMKELLGEDAQSNTMETPHTSSVNFASFHEESEPSVQSTPAVPHVAAIHPVLDAQNTAADDSALNVQNIPAAPSPSASDIPPQPPQSQSAEEQTAMEEVFFEDVKDILLEDTKEINIKEVSSGNLSDTKELHPGRRVIYPTVVSSVSIPPTPAPMQPIPSHQLKATIKPSGFEQMLSQEYDGQISLAVPEGNQLEKQITGQMNITDIMAEWEKMKKENKEKRSEDVRRRVEQHTGNMFSEFDEATKKGLLEHLEKAVVEAILKEAGKKSAGPEEIPDARLSDMVAAAEKSAMQSTSDDADTGSENNEVEEPAVQSEEDTQAVTLQEEPVTPQALEEIETDTQVPEAVPLEDKNDADQIIDLETVSLGMEPTNTAERVVGMVEDANRLRPLSNEEKELFGNFIYNKKAKEQIIQAVDTMSMDAFTDNVIITGEEGTGTIELAKNLIRMMQMSDSNFSGKVAKISGATLKKKNVEETLSHLTDGALIIERATEMSSATAADLKNALSKENSGLLVIMEGKKDEMNIFLRKNHILSENFNARIDIEALGDHALVEYAKQYAEEMEYTIDNLGILALHTRIADMQTSDHEVTVAEVKELVDDAIYFADKKNLRHLCDILVGKRYDEEDMIILRENDFMHY</sequence>
<feature type="repeat" description="TPR" evidence="1">
    <location>
        <begin position="74"/>
        <end position="107"/>
    </location>
</feature>
<dbReference type="PROSITE" id="PS50005">
    <property type="entry name" value="TPR"/>
    <property type="match status" value="1"/>
</dbReference>